<dbReference type="Proteomes" id="UP001259347">
    <property type="component" value="Unassembled WGS sequence"/>
</dbReference>
<organism evidence="1 2">
    <name type="scientific">Microbacterium resistens</name>
    <dbReference type="NCBI Taxonomy" id="156977"/>
    <lineage>
        <taxon>Bacteria</taxon>
        <taxon>Bacillati</taxon>
        <taxon>Actinomycetota</taxon>
        <taxon>Actinomycetes</taxon>
        <taxon>Micrococcales</taxon>
        <taxon>Microbacteriaceae</taxon>
        <taxon>Microbacterium</taxon>
    </lineage>
</organism>
<dbReference type="Gene3D" id="3.40.50.2000">
    <property type="entry name" value="Glycogen Phosphorylase B"/>
    <property type="match status" value="1"/>
</dbReference>
<evidence type="ECO:0008006" key="3">
    <source>
        <dbReference type="Google" id="ProtNLM"/>
    </source>
</evidence>
<gene>
    <name evidence="1" type="ORF">J2Y69_000917</name>
</gene>
<dbReference type="EMBL" id="JAVDUM010000003">
    <property type="protein sequence ID" value="MDR6866325.1"/>
    <property type="molecule type" value="Genomic_DNA"/>
</dbReference>
<dbReference type="RefSeq" id="WP_310018027.1">
    <property type="nucleotide sequence ID" value="NZ_JAVDUM010000003.1"/>
</dbReference>
<keyword evidence="2" id="KW-1185">Reference proteome</keyword>
<sequence length="392" mass="41700">MPPSAVESAYGVIARLLPGPVADRVLPGRRREFRETGVTRARDARRRLVIGPVNSAGQGYAWARAAERLPDVAAASFMYRGADDVFGFTADHVIPVGALISNGRWRAAQREAVLTGFTHAIVESGRPLLGREEDVLAQIRLLQERGIRVALLWHGSDIRLPSAHAAREPDSPFAHGYPDTAALERIAAANRALADAADVPVFVSTPDLLVDAPRGAEWLPLVVDADAWAVAGAKPAFARERPVVVHAPSSAGLKGTAGIAAAMGRLHEEGLIEYREVHGVPSARMPDLYGDADVVLDQFVVGSYGVATVEAMAAGRLVVGHIRDEVRETVRRRSGQELPVVQSRAGGIEEALRRIVADRAGSASLAARGPAFVRRVHDGALAAGVLQGFLDS</sequence>
<proteinExistence type="predicted"/>
<evidence type="ECO:0000313" key="2">
    <source>
        <dbReference type="Proteomes" id="UP001259347"/>
    </source>
</evidence>
<name>A0ABU1S9Q9_9MICO</name>
<evidence type="ECO:0000313" key="1">
    <source>
        <dbReference type="EMBL" id="MDR6866325.1"/>
    </source>
</evidence>
<accession>A0ABU1S9Q9</accession>
<reference evidence="1 2" key="1">
    <citation type="submission" date="2023-07" db="EMBL/GenBank/DDBJ databases">
        <title>Sorghum-associated microbial communities from plants grown in Nebraska, USA.</title>
        <authorList>
            <person name="Schachtman D."/>
        </authorList>
    </citation>
    <scope>NUCLEOTIDE SEQUENCE [LARGE SCALE GENOMIC DNA]</scope>
    <source>
        <strain evidence="1 2">2980</strain>
    </source>
</reference>
<comment type="caution">
    <text evidence="1">The sequence shown here is derived from an EMBL/GenBank/DDBJ whole genome shotgun (WGS) entry which is preliminary data.</text>
</comment>
<protein>
    <recommendedName>
        <fullName evidence="3">Glycosyltransferase</fullName>
    </recommendedName>
</protein>
<dbReference type="SUPFAM" id="SSF53756">
    <property type="entry name" value="UDP-Glycosyltransferase/glycogen phosphorylase"/>
    <property type="match status" value="1"/>
</dbReference>